<feature type="non-terminal residue" evidence="1">
    <location>
        <position position="257"/>
    </location>
</feature>
<protein>
    <submittedName>
        <fullName evidence="1">Uncharacterized protein</fullName>
    </submittedName>
</protein>
<reference evidence="1" key="1">
    <citation type="submission" date="2020-08" db="EMBL/GenBank/DDBJ databases">
        <title>Genome sequencing and assembly of the red palm weevil Rhynchophorus ferrugineus.</title>
        <authorList>
            <person name="Dias G.B."/>
            <person name="Bergman C.M."/>
            <person name="Manee M."/>
        </authorList>
    </citation>
    <scope>NUCLEOTIDE SEQUENCE</scope>
    <source>
        <strain evidence="1">AA-2017</strain>
        <tissue evidence="1">Whole larva</tissue>
    </source>
</reference>
<dbReference type="OrthoDB" id="6784839at2759"/>
<gene>
    <name evidence="1" type="ORF">GWI33_008727</name>
</gene>
<evidence type="ECO:0000313" key="1">
    <source>
        <dbReference type="EMBL" id="KAF7277310.1"/>
    </source>
</evidence>
<sequence length="257" mass="26132">REGLPLLSPGGIGGIFLGPGSETIIRGPDGSEIVTEEKPGSITREDSLEKQPIVVAEPQDLSPVSIKNAIANEALVSSTNAPIISSSTTAPALKLFTPEVAPQLSPLQSTLLTGEIYNEEIPPPQISPTLFSASPSFVPLNIAPLPLIPPDAPIIGQPGGGLSAVPAGIMSNEAVSFLSGTDSATITEQQTILAPPKLVTNQLVAAGASVQGTTVISSTLAPPVLSFEASSTNAPSVLSSTTLTPNEYVTPVPVLHG</sequence>
<dbReference type="AlphaFoldDB" id="A0A834IA71"/>
<proteinExistence type="predicted"/>
<dbReference type="EMBL" id="JAACXV010002932">
    <property type="protein sequence ID" value="KAF7277310.1"/>
    <property type="molecule type" value="Genomic_DNA"/>
</dbReference>
<keyword evidence="2" id="KW-1185">Reference proteome</keyword>
<dbReference type="Proteomes" id="UP000625711">
    <property type="component" value="Unassembled WGS sequence"/>
</dbReference>
<name>A0A834IA71_RHYFE</name>
<organism evidence="1 2">
    <name type="scientific">Rhynchophorus ferrugineus</name>
    <name type="common">Red palm weevil</name>
    <name type="synonym">Curculio ferrugineus</name>
    <dbReference type="NCBI Taxonomy" id="354439"/>
    <lineage>
        <taxon>Eukaryota</taxon>
        <taxon>Metazoa</taxon>
        <taxon>Ecdysozoa</taxon>
        <taxon>Arthropoda</taxon>
        <taxon>Hexapoda</taxon>
        <taxon>Insecta</taxon>
        <taxon>Pterygota</taxon>
        <taxon>Neoptera</taxon>
        <taxon>Endopterygota</taxon>
        <taxon>Coleoptera</taxon>
        <taxon>Polyphaga</taxon>
        <taxon>Cucujiformia</taxon>
        <taxon>Curculionidae</taxon>
        <taxon>Dryophthorinae</taxon>
        <taxon>Rhynchophorus</taxon>
    </lineage>
</organism>
<comment type="caution">
    <text evidence="1">The sequence shown here is derived from an EMBL/GenBank/DDBJ whole genome shotgun (WGS) entry which is preliminary data.</text>
</comment>
<accession>A0A834IA71</accession>
<evidence type="ECO:0000313" key="2">
    <source>
        <dbReference type="Proteomes" id="UP000625711"/>
    </source>
</evidence>